<evidence type="ECO:0000256" key="3">
    <source>
        <dbReference type="ARBA" id="ARBA00022448"/>
    </source>
</evidence>
<evidence type="ECO:0008006" key="8">
    <source>
        <dbReference type="Google" id="ProtNLM"/>
    </source>
</evidence>
<evidence type="ECO:0000313" key="6">
    <source>
        <dbReference type="EMBL" id="PVU99786.1"/>
    </source>
</evidence>
<dbReference type="GO" id="GO:0006999">
    <property type="term" value="P:nuclear pore organization"/>
    <property type="evidence" value="ECO:0007669"/>
    <property type="project" value="TreeGrafter"/>
</dbReference>
<protein>
    <recommendedName>
        <fullName evidence="8">Nucleoporin</fullName>
    </recommendedName>
</protein>
<dbReference type="GO" id="GO:0017056">
    <property type="term" value="F:structural constituent of nuclear pore"/>
    <property type="evidence" value="ECO:0007669"/>
    <property type="project" value="TreeGrafter"/>
</dbReference>
<dbReference type="OrthoDB" id="2019644at2759"/>
<sequence>MRALWNVDQLTKLDKIISIPFRGSKELDNFIPSQLSAAFHIFESYFAFLLDFPTPDPSHLASLEKGRAIIDGFDNQVSVELVNEAKKVSAFLNLDEFVSASLVLEGTKLLNHLDKSPAERAIISFFLEREKLLTALKSVFIGGLNYNLSPQITALFQNLAKKLIGSTISKTSNTSSISFDSSSSSPDDSFISRIIKTIQSINEIALKAPEKASSVSFNFSQETAKEMASSIQSERNILADILYIIVSGYSMGNTELMTLIKYLKDIECSDQIVISLVPSILEALDTSVKYTLGAESAEDKPIDKLQSLAADPEFIKSLNNEIVSEKWKEPALKGLVQLQWGLSALFGIKRIPMFSDTIGYQEEIADKIIEEAATSDCLEFINKYLLAFKRPHLFSPGSQQSVSSAISQPTSSIHQAQATGDESQNQPAKYPAFLEIDISTAYNLETTLENLVTNFIIRASPIIRSIRYNEEEQITKFQQHSLLQQQFEQFQSTQRNYGINRYRNAQGSSLNQIPPPPPVPKNTIESLFIFISVLYHERPDAGLRFWVPGNSGIPEVDERLVTFIRWGLDIRESKTVLAYLKMIGSLATGPESAVCANDLLRAAGGSLIDITNKSNVFFCSWAVFNETIEFYLKKLQSNDPETIDFQKDKTSSEEDTIIAFLDILSNIFLYSLSFRVNFFENPEYNLISTLFSLLGLSTPVHLKSKIIQTISSLCSHVPGLYLDTTSDFATSIQSLYKICLKSWSLLEDSQAVQTYSSIYTSNASLGGFVTCAAVANDITEIEPRLQTYDETISFLNLIDSLIHLNFDSPPLENLDCSPLVYSSSSPTIPSDLGNEHRVPGIGPYLTFVLDSIFSKCFQNSYKFDWEKWEIISKSLRIIEKSLASLLLPKSSRSFDIHEYKALIVHPGFEIAIRILSGSELLQSIFLILKIGVGFLNSFTELSEGMVIGSILSSMRIIYRILSIQDTILNIVVPELLDSNAQDLFGIPLILPRSLTKLDNFLLLHPEVVVHIASYINCVKSSSIQKVSVKIIGNLSMSPLFTVAADELNSSTSNYKLYSVDRLVHILYSSPESANIMKGYSKNLDLDSLDFVERIKDDLIHSSPETLESKIACGYFNSVKQEIHCQGPLSIALCILDMLISNVELNNSTPNVAHWLLGFDLQDFFRRDLLDPSSSSTCLKSILNLVNEVIFLNVGNDTISYDLVYLCPQLSQSCYKLLYILSTKSMTNKIFLRFMDKYYDSLHTHLRKVLFTSNLGIQNESKAKLLDLVSRPEFTSSTFDILDLNPSRVSSQLMSYSWLLSYVANDLHSSSLSGKITQINKLFEVLFKQSFSSGLSQDQLVFSNQVSKSFGEKSLANVFIICFNNIQDAFFESFLYYKIKKHMAFSSIRSNYNLDVDENMSIYDIASVLNIDMNLAYTTNDQGCSIFDIHSLSNQLKDILSNNQESPNINEIFVHGKLLLISCYYVNLERELFFAFLQARDAWQKVAQIIVTSAWDYISSKNSSGNVSEKAQFCNDVLLMASRKLSQPLLTCIQNFTNHHVEIDSSNTGLLVTSQDETAYAEVNESLGRTMVLYSNRLSKELSTSSLFIFDSSNPSPVGTELYIESALRIWKNLVTVITSDISKLSSKVRSNAYSSMINFLVGVRQFNVNSEYKQENLATDSIVASSKRANKMDGTPISQVRKNKIPDTPFTIGQGFINNGNSESQDKRQLFVLRVCEELVNSANEETLLETIGMDVVSGESSHQALSLSLLNGISALYSIEPRGKFVKFMSRKNFVSQFVSKLQSEDSSLVLLLNPNPESLSSLYVFQSIMSFFIRFSHRKIGAESLIESGIIQTLYSLSFINLRPQQSSRSENTKLDEDDFLGRTERYSLLLAPVLNLLALLLTKVGKDNTHVYNRIYKFILLHYFPLEQIFKEPLLTSSLLTKQSFALVKSASLLICLLMRQKSVIELSFTDSQSGSMSIFNLYPSMLSFLTRFSTDDSWLPFIHPMNKEDNDLLNTPSSLLLSLNSTTYKESVSKNLNLIQTEGTNVGMNHDAKYNMLSQECLLVIRNAVINILMTAYSITKSQYGVMNNSFNQLENPIVSSLGWKIDGSMSINQFPTLGTMLILLKHSKESIVKCQKLIESSNQKLGKIQTLSNHELKTLATLSVQSTMENTSSNQSKNKFTQLNGETSFNFSQLPENISSQQLQNLACKTLQRYINESELQISLFFMIIEQALLLLYAHLEFYYYLDEEKSQRLIIADNTFDKQALAGSRSLKSQYFGGTQSYRIKISTQDLQSLKSDSQIVLPYIINDLDTLKYTRASSYPTTNTSEKVYLKKKTYRSDDMSKTGYINMLTRKIKSLIFSDDRYY</sequence>
<dbReference type="EMBL" id="MBFS01002221">
    <property type="protein sequence ID" value="PVU99786.1"/>
    <property type="molecule type" value="Genomic_DNA"/>
</dbReference>
<keyword evidence="4" id="KW-0539">Nucleus</keyword>
<dbReference type="Proteomes" id="UP000245609">
    <property type="component" value="Unassembled WGS sequence"/>
</dbReference>
<dbReference type="SUPFAM" id="SSF48371">
    <property type="entry name" value="ARM repeat"/>
    <property type="match status" value="1"/>
</dbReference>
<comment type="subcellular location">
    <subcellularLocation>
        <location evidence="1">Nucleus</location>
    </subcellularLocation>
</comment>
<proteinExistence type="inferred from homology"/>
<dbReference type="STRING" id="133381.A0A2T9Z5G2"/>
<organism evidence="6 7">
    <name type="scientific">Smittium megazygosporum</name>
    <dbReference type="NCBI Taxonomy" id="133381"/>
    <lineage>
        <taxon>Eukaryota</taxon>
        <taxon>Fungi</taxon>
        <taxon>Fungi incertae sedis</taxon>
        <taxon>Zoopagomycota</taxon>
        <taxon>Kickxellomycotina</taxon>
        <taxon>Harpellomycetes</taxon>
        <taxon>Harpellales</taxon>
        <taxon>Legeriomycetaceae</taxon>
        <taxon>Smittium</taxon>
    </lineage>
</organism>
<name>A0A2T9Z5G2_9FUNG</name>
<keyword evidence="3" id="KW-0813">Transport</keyword>
<accession>A0A2T9Z5G2</accession>
<comment type="caution">
    <text evidence="6">The sequence shown here is derived from an EMBL/GenBank/DDBJ whole genome shotgun (WGS) entry which is preliminary data.</text>
</comment>
<comment type="similarity">
    <text evidence="2">Belongs to the NUP186/NUP192/NUP205 family.</text>
</comment>
<evidence type="ECO:0000256" key="4">
    <source>
        <dbReference type="ARBA" id="ARBA00023242"/>
    </source>
</evidence>
<dbReference type="InterPro" id="IPR016024">
    <property type="entry name" value="ARM-type_fold"/>
</dbReference>
<keyword evidence="7" id="KW-1185">Reference proteome</keyword>
<evidence type="ECO:0000256" key="5">
    <source>
        <dbReference type="SAM" id="MobiDB-lite"/>
    </source>
</evidence>
<dbReference type="Pfam" id="PF11894">
    <property type="entry name" value="Nup192"/>
    <property type="match status" value="1"/>
</dbReference>
<dbReference type="GO" id="GO:0044611">
    <property type="term" value="C:nuclear pore inner ring"/>
    <property type="evidence" value="ECO:0007669"/>
    <property type="project" value="TreeGrafter"/>
</dbReference>
<feature type="region of interest" description="Disordered" evidence="5">
    <location>
        <begin position="399"/>
        <end position="426"/>
    </location>
</feature>
<evidence type="ECO:0000313" key="7">
    <source>
        <dbReference type="Proteomes" id="UP000245609"/>
    </source>
</evidence>
<reference evidence="6 7" key="1">
    <citation type="journal article" date="2018" name="MBio">
        <title>Comparative Genomics Reveals the Core Gene Toolbox for the Fungus-Insect Symbiosis.</title>
        <authorList>
            <person name="Wang Y."/>
            <person name="Stata M."/>
            <person name="Wang W."/>
            <person name="Stajich J.E."/>
            <person name="White M.M."/>
            <person name="Moncalvo J.M."/>
        </authorList>
    </citation>
    <scope>NUCLEOTIDE SEQUENCE [LARGE SCALE GENOMIC DNA]</scope>
    <source>
        <strain evidence="6 7">SC-DP-2</strain>
    </source>
</reference>
<dbReference type="PANTHER" id="PTHR31344">
    <property type="entry name" value="NUCLEAR PORE COMPLEX PROTEIN NUP205"/>
    <property type="match status" value="1"/>
</dbReference>
<evidence type="ECO:0000256" key="2">
    <source>
        <dbReference type="ARBA" id="ARBA00005892"/>
    </source>
</evidence>
<dbReference type="InterPro" id="IPR021827">
    <property type="entry name" value="Nup186/Nup192/Nup205"/>
</dbReference>
<evidence type="ECO:0000256" key="1">
    <source>
        <dbReference type="ARBA" id="ARBA00004123"/>
    </source>
</evidence>
<dbReference type="PANTHER" id="PTHR31344:SF0">
    <property type="entry name" value="NUCLEAR PORE COMPLEX PROTEIN NUP205"/>
    <property type="match status" value="1"/>
</dbReference>
<gene>
    <name evidence="6" type="ORF">BB560_005442</name>
</gene>